<feature type="compositionally biased region" description="Low complexity" evidence="1">
    <location>
        <begin position="250"/>
        <end position="262"/>
    </location>
</feature>
<dbReference type="RefSeq" id="XP_030989359.1">
    <property type="nucleotide sequence ID" value="XM_031133287.1"/>
</dbReference>
<feature type="region of interest" description="Disordered" evidence="1">
    <location>
        <begin position="247"/>
        <end position="268"/>
    </location>
</feature>
<organism evidence="2 3">
    <name type="scientific">Thyridium curvatum</name>
    <dbReference type="NCBI Taxonomy" id="1093900"/>
    <lineage>
        <taxon>Eukaryota</taxon>
        <taxon>Fungi</taxon>
        <taxon>Dikarya</taxon>
        <taxon>Ascomycota</taxon>
        <taxon>Pezizomycotina</taxon>
        <taxon>Sordariomycetes</taxon>
        <taxon>Sordariomycetidae</taxon>
        <taxon>Thyridiales</taxon>
        <taxon>Thyridiaceae</taxon>
        <taxon>Thyridium</taxon>
    </lineage>
</organism>
<keyword evidence="3" id="KW-1185">Reference proteome</keyword>
<dbReference type="AlphaFoldDB" id="A0A507AS02"/>
<dbReference type="GeneID" id="41978093"/>
<accession>A0A507AS02</accession>
<comment type="caution">
    <text evidence="2">The sequence shown here is derived from an EMBL/GenBank/DDBJ whole genome shotgun (WGS) entry which is preliminary data.</text>
</comment>
<reference evidence="2 3" key="1">
    <citation type="submission" date="2019-06" db="EMBL/GenBank/DDBJ databases">
        <title>Draft genome sequence of the filamentous fungus Phialemoniopsis curvata isolated from diesel fuel.</title>
        <authorList>
            <person name="Varaljay V.A."/>
            <person name="Lyon W.J."/>
            <person name="Crouch A.L."/>
            <person name="Drake C.E."/>
            <person name="Hollomon J.M."/>
            <person name="Nadeau L.J."/>
            <person name="Nunn H.S."/>
            <person name="Stevenson B.S."/>
            <person name="Bojanowski C.L."/>
            <person name="Crookes-Goodson W.J."/>
        </authorList>
    </citation>
    <scope>NUCLEOTIDE SEQUENCE [LARGE SCALE GENOMIC DNA]</scope>
    <source>
        <strain evidence="2 3">D216</strain>
    </source>
</reference>
<dbReference type="STRING" id="1093900.A0A507AS02"/>
<protein>
    <submittedName>
        <fullName evidence="2">Uncharacterized protein</fullName>
    </submittedName>
</protein>
<feature type="region of interest" description="Disordered" evidence="1">
    <location>
        <begin position="169"/>
        <end position="219"/>
    </location>
</feature>
<proteinExistence type="predicted"/>
<dbReference type="Proteomes" id="UP000319257">
    <property type="component" value="Unassembled WGS sequence"/>
</dbReference>
<name>A0A507AS02_9PEZI</name>
<feature type="compositionally biased region" description="Basic and acidic residues" evidence="1">
    <location>
        <begin position="197"/>
        <end position="219"/>
    </location>
</feature>
<evidence type="ECO:0000256" key="1">
    <source>
        <dbReference type="SAM" id="MobiDB-lite"/>
    </source>
</evidence>
<feature type="compositionally biased region" description="Basic and acidic residues" evidence="1">
    <location>
        <begin position="169"/>
        <end position="188"/>
    </location>
</feature>
<feature type="compositionally biased region" description="Basic and acidic residues" evidence="1">
    <location>
        <begin position="98"/>
        <end position="109"/>
    </location>
</feature>
<dbReference type="EMBL" id="SKBQ01000088">
    <property type="protein sequence ID" value="TPX07648.1"/>
    <property type="molecule type" value="Genomic_DNA"/>
</dbReference>
<gene>
    <name evidence="2" type="ORF">E0L32_010646</name>
</gene>
<evidence type="ECO:0000313" key="3">
    <source>
        <dbReference type="Proteomes" id="UP000319257"/>
    </source>
</evidence>
<evidence type="ECO:0000313" key="2">
    <source>
        <dbReference type="EMBL" id="TPX07648.1"/>
    </source>
</evidence>
<feature type="region of interest" description="Disordered" evidence="1">
    <location>
        <begin position="84"/>
        <end position="109"/>
    </location>
</feature>
<sequence>MDNITPSPQTSRNVALIAAEDAEMIHPLTAGVEIVDVHEQAMKELNEARGLQAELADSKLAAMGLESRIAELEEQQRESAAREAELKSLGDSYSRAHASADAERVRVERKNEELQKEHCELQKNYDLMVQTWRDESRECIRLEGEVDTVTDNLKLAHRDRERISADLAEMTRERDEARRQKDEAHLQKNEALGQRDQALKESEGTRQEKYKALKDRDRAAQDRYQALGELEGARREKCEALKERDEALRQRNQAAQGQNQATQKRDQALKELESARQEKYEALVERDEARLQKDEALERRDQALQERDQALQERDQALEGREAVAEDLFEECNSVEALSASLTDLRSQLQAAQSSGKRLEEDLQREKVSSRDLATANLKLQCDLQSEKTSTKDLAAINAQLQSELQREGNALASERADARGHGMDVGRNGPGPLPPANRMEQPPAPPAWLILPTPPDADTDYLEQPVPLNLDGLALALFSAIETGRAGSDWALRCLASLTRRVGTDPAPPLKVNIFGTLLSYVVAQLQRRDPAAPPVTIPVAAALAWWQVSLLLEAKWPPEQLVRAAKEDLESWLSRDHLAHGLVAALSTDGAMPGFLAQNAKNFNQLVTPGFTQAAVTLLASSSWRDMVLVDTKRCLLRVIPRCGILEGFDELGLVGPSTGDILLAKGIEELKWLQHCGF</sequence>
<dbReference type="InParanoid" id="A0A507AS02"/>
<dbReference type="OrthoDB" id="5146965at2759"/>